<accession>A0ACB9NRR5</accession>
<keyword evidence="2" id="KW-1185">Reference proteome</keyword>
<protein>
    <submittedName>
        <fullName evidence="1">Uncharacterized protein</fullName>
    </submittedName>
</protein>
<evidence type="ECO:0000313" key="2">
    <source>
        <dbReference type="Proteomes" id="UP000828941"/>
    </source>
</evidence>
<dbReference type="Proteomes" id="UP000828941">
    <property type="component" value="Chromosome 6"/>
</dbReference>
<proteinExistence type="predicted"/>
<comment type="caution">
    <text evidence="1">The sequence shown here is derived from an EMBL/GenBank/DDBJ whole genome shotgun (WGS) entry which is preliminary data.</text>
</comment>
<reference evidence="1 2" key="1">
    <citation type="journal article" date="2022" name="DNA Res.">
        <title>Chromosomal-level genome assembly of the orchid tree Bauhinia variegata (Leguminosae; Cercidoideae) supports the allotetraploid origin hypothesis of Bauhinia.</title>
        <authorList>
            <person name="Zhong Y."/>
            <person name="Chen Y."/>
            <person name="Zheng D."/>
            <person name="Pang J."/>
            <person name="Liu Y."/>
            <person name="Luo S."/>
            <person name="Meng S."/>
            <person name="Qian L."/>
            <person name="Wei D."/>
            <person name="Dai S."/>
            <person name="Zhou R."/>
        </authorList>
    </citation>
    <scope>NUCLEOTIDE SEQUENCE [LARGE SCALE GENOMIC DNA]</scope>
    <source>
        <strain evidence="1">BV-YZ2020</strain>
    </source>
</reference>
<sequence>MANSESSLSSSSSEQFRFLDLKLPALHDQEVNTQVQKTHEKRYTMLLRQPLLVSILHILKPATNFLDSILLENKSSEKRNEVETSNLSEFNSTISELNAFVGGRCLNVSSIVEKIPTNCYGQPLVIPRLKFSTISELRTLAGNLRFMGPIFKMDEIASYFVQMLDEINPSMEPEKISFCVVACYIQSTFLINNGEVALELSNLISNLSYFVNDLKHHCKICKSRIAEMDANLQVIIFFEEAFRYKKPSKKENAFRIEIPFSDPQIEITELMKRFINSKDGCCLFIDGSTMTKVDVDALKDKAVLFLFSYLNLDSQGRFHGNHGFLMFDHQLGHLNEAPFERRIYVEKATTFPFTEVFILKTECGGGATPILAHLYMSEPQEEDGNQNKPSNGFQGLIAMKRRATSLAVMDKATGNEAMGAVETWKGTKAKTNS</sequence>
<gene>
    <name evidence="1" type="ORF">L6164_016473</name>
</gene>
<dbReference type="EMBL" id="CM039431">
    <property type="protein sequence ID" value="KAI4338124.1"/>
    <property type="molecule type" value="Genomic_DNA"/>
</dbReference>
<name>A0ACB9NRR5_BAUVA</name>
<evidence type="ECO:0000313" key="1">
    <source>
        <dbReference type="EMBL" id="KAI4338124.1"/>
    </source>
</evidence>
<organism evidence="1 2">
    <name type="scientific">Bauhinia variegata</name>
    <name type="common">Purple orchid tree</name>
    <name type="synonym">Phanera variegata</name>
    <dbReference type="NCBI Taxonomy" id="167791"/>
    <lineage>
        <taxon>Eukaryota</taxon>
        <taxon>Viridiplantae</taxon>
        <taxon>Streptophyta</taxon>
        <taxon>Embryophyta</taxon>
        <taxon>Tracheophyta</taxon>
        <taxon>Spermatophyta</taxon>
        <taxon>Magnoliopsida</taxon>
        <taxon>eudicotyledons</taxon>
        <taxon>Gunneridae</taxon>
        <taxon>Pentapetalae</taxon>
        <taxon>rosids</taxon>
        <taxon>fabids</taxon>
        <taxon>Fabales</taxon>
        <taxon>Fabaceae</taxon>
        <taxon>Cercidoideae</taxon>
        <taxon>Cercideae</taxon>
        <taxon>Bauhiniinae</taxon>
        <taxon>Bauhinia</taxon>
    </lineage>
</organism>